<dbReference type="RefSeq" id="WP_377942810.1">
    <property type="nucleotide sequence ID" value="NZ_JBHUCX010000024.1"/>
</dbReference>
<feature type="compositionally biased region" description="Basic and acidic residues" evidence="1">
    <location>
        <begin position="871"/>
        <end position="882"/>
    </location>
</feature>
<evidence type="ECO:0000256" key="2">
    <source>
        <dbReference type="SAM" id="Phobius"/>
    </source>
</evidence>
<feature type="compositionally biased region" description="Basic and acidic residues" evidence="1">
    <location>
        <begin position="837"/>
        <end position="856"/>
    </location>
</feature>
<keyword evidence="2" id="KW-0472">Membrane</keyword>
<keyword evidence="4" id="KW-1185">Reference proteome</keyword>
<protein>
    <recommendedName>
        <fullName evidence="5">TrbL/VirB6 plasmid conjugal transfer protein</fullName>
    </recommendedName>
</protein>
<evidence type="ECO:0000313" key="4">
    <source>
        <dbReference type="Proteomes" id="UP001597079"/>
    </source>
</evidence>
<evidence type="ECO:0008006" key="5">
    <source>
        <dbReference type="Google" id="ProtNLM"/>
    </source>
</evidence>
<feature type="region of interest" description="Disordered" evidence="1">
    <location>
        <begin position="575"/>
        <end position="594"/>
    </location>
</feature>
<feature type="transmembrane region" description="Helical" evidence="2">
    <location>
        <begin position="392"/>
        <end position="410"/>
    </location>
</feature>
<gene>
    <name evidence="3" type="ORF">ACFSB2_09545</name>
</gene>
<feature type="compositionally biased region" description="Polar residues" evidence="1">
    <location>
        <begin position="791"/>
        <end position="800"/>
    </location>
</feature>
<reference evidence="4" key="1">
    <citation type="journal article" date="2019" name="Int. J. Syst. Evol. Microbiol.">
        <title>The Global Catalogue of Microorganisms (GCM) 10K type strain sequencing project: providing services to taxonomists for standard genome sequencing and annotation.</title>
        <authorList>
            <consortium name="The Broad Institute Genomics Platform"/>
            <consortium name="The Broad Institute Genome Sequencing Center for Infectious Disease"/>
            <person name="Wu L."/>
            <person name="Ma J."/>
        </authorList>
    </citation>
    <scope>NUCLEOTIDE SEQUENCE [LARGE SCALE GENOMIC DNA]</scope>
    <source>
        <strain evidence="4">CGMCC 1.12286</strain>
    </source>
</reference>
<evidence type="ECO:0000256" key="1">
    <source>
        <dbReference type="SAM" id="MobiDB-lite"/>
    </source>
</evidence>
<feature type="transmembrane region" description="Helical" evidence="2">
    <location>
        <begin position="319"/>
        <end position="342"/>
    </location>
</feature>
<feature type="compositionally biased region" description="Polar residues" evidence="1">
    <location>
        <begin position="713"/>
        <end position="753"/>
    </location>
</feature>
<dbReference type="EMBL" id="JBHUCX010000024">
    <property type="protein sequence ID" value="MFD1674938.1"/>
    <property type="molecule type" value="Genomic_DNA"/>
</dbReference>
<feature type="transmembrane region" description="Helical" evidence="2">
    <location>
        <begin position="68"/>
        <end position="90"/>
    </location>
</feature>
<proteinExistence type="predicted"/>
<organism evidence="3 4">
    <name type="scientific">Alicyclobacillus fodiniaquatilis</name>
    <dbReference type="NCBI Taxonomy" id="1661150"/>
    <lineage>
        <taxon>Bacteria</taxon>
        <taxon>Bacillati</taxon>
        <taxon>Bacillota</taxon>
        <taxon>Bacilli</taxon>
        <taxon>Bacillales</taxon>
        <taxon>Alicyclobacillaceae</taxon>
        <taxon>Alicyclobacillus</taxon>
    </lineage>
</organism>
<feature type="region of interest" description="Disordered" evidence="1">
    <location>
        <begin position="630"/>
        <end position="652"/>
    </location>
</feature>
<feature type="transmembrane region" description="Helical" evidence="2">
    <location>
        <begin position="349"/>
        <end position="372"/>
    </location>
</feature>
<feature type="compositionally biased region" description="Basic and acidic residues" evidence="1">
    <location>
        <begin position="516"/>
        <end position="537"/>
    </location>
</feature>
<sequence>MKIAAGGGSATGSTVATNIASTPSGTGLFSAKDTAFPNWNLPDPSAYQWTLPQNSHWYNFAANISQGVFSFVANTLLELIAWILHIAILISSKFSDPSWITEPVVSRISGVFKSGYNDVFLRFLPVLMMFVVGYLAWKYVVGHHAKMLTGIVSTLLATGLVTLFFFDFGTVFGWVNGAGNLITDTASAAVASTAGTSVGSEYDVLWDNYVLYVWEFGQFGQISDNINSFNVNPTLLNNSQYEYQPDPTVQDPNPGEEPLPTTETINGVNYPANWVRLYLDTTNSQGRSDLENILTTAKQPFANLQMSDNAVLAANPFSMIPFLVIELILLITPVIFLCYVGFQLFVRELLFIVTILMGIVTVPMAFVPEIGWRITANWAREAVGHQVERLGNAIYAALLFSVAGIITVSIGSSEASMMLGFLVDSILFAAAMIYRQKVFSLAVHPMSDAVRGVDTHNRPLTVDEYLQQQREAEEHGGKGRTLRGATIHAPGKLAEHFDHAIEHEEHHHTALPSSRHTGDAVHVRPDEPSHGVGHEQKPVSGHLADSFKERASNERRQKFARNAKDFRQALGNAVERHLDSLSNPEPPLTHEERIRRRELRARGLEGKVHRHSVKALHRSVSALMSRPKLADTAINPPDDNPPAPAAPPADAANDYDKQRKMMVSADGQMSQGVIVDKRSKEIAIEPPVIVRPQRDQVADEINQPRMADGFNVPQDTAAASSSVQSNDSPTPSERVQSDEGTGQPTLATTFTAEPQQPDSPSDQGQLSAEKPASDKDENGNSRASTRPVEPSITQNGTVGQPTPEPVPESISGAVAPVSQHPSTSVQPRPLPPNVTRIETEREHREQVEGRQREQRAQRPRQQQQGRRRVVRANERSPRPPRP</sequence>
<keyword evidence="2" id="KW-0812">Transmembrane</keyword>
<feature type="transmembrane region" description="Helical" evidence="2">
    <location>
        <begin position="119"/>
        <end position="140"/>
    </location>
</feature>
<dbReference type="Proteomes" id="UP001597079">
    <property type="component" value="Unassembled WGS sequence"/>
</dbReference>
<feature type="transmembrane region" description="Helical" evidence="2">
    <location>
        <begin position="147"/>
        <end position="166"/>
    </location>
</feature>
<name>A0ABW4JG18_9BACL</name>
<feature type="compositionally biased region" description="Pro residues" evidence="1">
    <location>
        <begin position="638"/>
        <end position="647"/>
    </location>
</feature>
<feature type="transmembrane region" description="Helical" evidence="2">
    <location>
        <begin position="417"/>
        <end position="434"/>
    </location>
</feature>
<feature type="region of interest" description="Disordered" evidence="1">
    <location>
        <begin position="504"/>
        <end position="541"/>
    </location>
</feature>
<accession>A0ABW4JG18</accession>
<feature type="region of interest" description="Disordered" evidence="1">
    <location>
        <begin position="706"/>
        <end position="882"/>
    </location>
</feature>
<feature type="compositionally biased region" description="Low complexity" evidence="1">
    <location>
        <begin position="754"/>
        <end position="763"/>
    </location>
</feature>
<keyword evidence="2" id="KW-1133">Transmembrane helix</keyword>
<comment type="caution">
    <text evidence="3">The sequence shown here is derived from an EMBL/GenBank/DDBJ whole genome shotgun (WGS) entry which is preliminary data.</text>
</comment>
<evidence type="ECO:0000313" key="3">
    <source>
        <dbReference type="EMBL" id="MFD1674938.1"/>
    </source>
</evidence>